<evidence type="ECO:0000313" key="10">
    <source>
        <dbReference type="EMBL" id="MDR6332470.1"/>
    </source>
</evidence>
<gene>
    <name evidence="10" type="ORF">GGQ86_000917</name>
    <name evidence="9" type="ORF">XFLAVUS301_14520</name>
</gene>
<keyword evidence="4 7" id="KW-1133">Transmembrane helix</keyword>
<dbReference type="InterPro" id="IPR050835">
    <property type="entry name" value="ABC_transporter_sub-D"/>
</dbReference>
<protein>
    <submittedName>
        <fullName evidence="9">ABC transporter</fullName>
    </submittedName>
    <submittedName>
        <fullName evidence="10">ATP-binding cassette transporter</fullName>
    </submittedName>
</protein>
<proteinExistence type="predicted"/>
<evidence type="ECO:0000259" key="8">
    <source>
        <dbReference type="Pfam" id="PF06472"/>
    </source>
</evidence>
<reference evidence="10 12" key="2">
    <citation type="submission" date="2023-07" db="EMBL/GenBank/DDBJ databases">
        <title>Genomic Encyclopedia of Type Strains, Phase IV (KMG-IV): sequencing the most valuable type-strain genomes for metagenomic binning, comparative biology and taxonomic classification.</title>
        <authorList>
            <person name="Goeker M."/>
        </authorList>
    </citation>
    <scope>NUCLEOTIDE SEQUENCE [LARGE SCALE GENOMIC DNA]</scope>
    <source>
        <strain evidence="10 12">DSM 338</strain>
    </source>
</reference>
<feature type="domain" description="ABC transmembrane type-1" evidence="8">
    <location>
        <begin position="32"/>
        <end position="243"/>
    </location>
</feature>
<feature type="region of interest" description="Disordered" evidence="6">
    <location>
        <begin position="364"/>
        <end position="387"/>
    </location>
</feature>
<dbReference type="PANTHER" id="PTHR11384:SF59">
    <property type="entry name" value="LYSOSOMAL COBALAMIN TRANSPORTER ABCD4"/>
    <property type="match status" value="1"/>
</dbReference>
<keyword evidence="12" id="KW-1185">Reference proteome</keyword>
<dbReference type="Pfam" id="PF06472">
    <property type="entry name" value="ABC_membrane_2"/>
    <property type="match status" value="1"/>
</dbReference>
<dbReference type="Proteomes" id="UP001245370">
    <property type="component" value="Unassembled WGS sequence"/>
</dbReference>
<feature type="transmembrane region" description="Helical" evidence="7">
    <location>
        <begin position="78"/>
        <end position="98"/>
    </location>
</feature>
<comment type="subcellular location">
    <subcellularLocation>
        <location evidence="1">Cell membrane</location>
        <topology evidence="1">Multi-pass membrane protein</topology>
    </subcellularLocation>
</comment>
<feature type="transmembrane region" description="Helical" evidence="7">
    <location>
        <begin position="163"/>
        <end position="185"/>
    </location>
</feature>
<evidence type="ECO:0000256" key="1">
    <source>
        <dbReference type="ARBA" id="ARBA00004651"/>
    </source>
</evidence>
<dbReference type="EMBL" id="BSDO01000002">
    <property type="protein sequence ID" value="GLI21778.1"/>
    <property type="molecule type" value="Genomic_DNA"/>
</dbReference>
<keyword evidence="3 7" id="KW-0812">Transmembrane</keyword>
<feature type="transmembrane region" description="Helical" evidence="7">
    <location>
        <begin position="34"/>
        <end position="58"/>
    </location>
</feature>
<dbReference type="Gene3D" id="1.20.1560.10">
    <property type="entry name" value="ABC transporter type 1, transmembrane domain"/>
    <property type="match status" value="2"/>
</dbReference>
<dbReference type="AlphaFoldDB" id="A0A9W6CG46"/>
<keyword evidence="10" id="KW-0547">Nucleotide-binding</keyword>
<dbReference type="InterPro" id="IPR011527">
    <property type="entry name" value="ABC1_TM_dom"/>
</dbReference>
<evidence type="ECO:0000256" key="5">
    <source>
        <dbReference type="ARBA" id="ARBA00023136"/>
    </source>
</evidence>
<sequence length="387" mass="42887">MSHDPYLPPDQRRLLSRFWESAAGFWRGGSAWRAWFLVALMVATVFLQLWTQYLLNFWNRDFFDAVGRRDGQELWRQAQHFVPLAAASIFLAIVSVWGRMTMQREWRQWLSSHLYDFWLGGARSRRLRFMLGEHQTPEYRIAEDAKVATDVPVDLAVGLLSSVLNAITFIGVLWSVGGSLVLPAFGRHITIPGYLVLAVVGYSALVTAAMMFIGRHLMRVLGESKRAEADLRAIGAHLRESGEHPLAPDARPDGRGIIGDALAKVIAQWRALCWQLMGMTLVSQTNLLLTPVIGLLLCMPKYLVGLMSLGEVVQAAAAFTIVQAAFNWITDSYARLAEWRSSANRVASLLLALDEVKAEAERPANLDVAAGSEGNGSRAQAGRPSGE</sequence>
<evidence type="ECO:0000313" key="11">
    <source>
        <dbReference type="Proteomes" id="UP001144397"/>
    </source>
</evidence>
<keyword evidence="10" id="KW-0067">ATP-binding</keyword>
<evidence type="ECO:0000256" key="7">
    <source>
        <dbReference type="SAM" id="Phobius"/>
    </source>
</evidence>
<evidence type="ECO:0000256" key="6">
    <source>
        <dbReference type="SAM" id="MobiDB-lite"/>
    </source>
</evidence>
<name>A0A9W6CG46_XANFL</name>
<organism evidence="9 11">
    <name type="scientific">Xanthobacter flavus</name>
    <dbReference type="NCBI Taxonomy" id="281"/>
    <lineage>
        <taxon>Bacteria</taxon>
        <taxon>Pseudomonadati</taxon>
        <taxon>Pseudomonadota</taxon>
        <taxon>Alphaproteobacteria</taxon>
        <taxon>Hyphomicrobiales</taxon>
        <taxon>Xanthobacteraceae</taxon>
        <taxon>Xanthobacter</taxon>
    </lineage>
</organism>
<evidence type="ECO:0000313" key="9">
    <source>
        <dbReference type="EMBL" id="GLI21778.1"/>
    </source>
</evidence>
<accession>A0A9W6CG46</accession>
<dbReference type="SUPFAM" id="SSF90123">
    <property type="entry name" value="ABC transporter transmembrane region"/>
    <property type="match status" value="1"/>
</dbReference>
<dbReference type="GO" id="GO:0005886">
    <property type="term" value="C:plasma membrane"/>
    <property type="evidence" value="ECO:0007669"/>
    <property type="project" value="UniProtKB-SubCell"/>
</dbReference>
<dbReference type="GeneID" id="95762247"/>
<dbReference type="InterPro" id="IPR036640">
    <property type="entry name" value="ABC1_TM_sf"/>
</dbReference>
<dbReference type="EMBL" id="JAVDPY010000001">
    <property type="protein sequence ID" value="MDR6332470.1"/>
    <property type="molecule type" value="Genomic_DNA"/>
</dbReference>
<dbReference type="RefSeq" id="WP_281806656.1">
    <property type="nucleotide sequence ID" value="NZ_BSDO01000002.1"/>
</dbReference>
<feature type="transmembrane region" description="Helical" evidence="7">
    <location>
        <begin position="191"/>
        <end position="213"/>
    </location>
</feature>
<reference evidence="9" key="1">
    <citation type="submission" date="2022-12" db="EMBL/GenBank/DDBJ databases">
        <title>Reference genome sequencing for broad-spectrum identification of bacterial and archaeal isolates by mass spectrometry.</title>
        <authorList>
            <person name="Sekiguchi Y."/>
            <person name="Tourlousse D.M."/>
        </authorList>
    </citation>
    <scope>NUCLEOTIDE SEQUENCE</scope>
    <source>
        <strain evidence="9">301</strain>
    </source>
</reference>
<dbReference type="GO" id="GO:0140359">
    <property type="term" value="F:ABC-type transporter activity"/>
    <property type="evidence" value="ECO:0007669"/>
    <property type="project" value="InterPro"/>
</dbReference>
<keyword evidence="2" id="KW-0813">Transport</keyword>
<evidence type="ECO:0000256" key="4">
    <source>
        <dbReference type="ARBA" id="ARBA00022989"/>
    </source>
</evidence>
<evidence type="ECO:0000256" key="3">
    <source>
        <dbReference type="ARBA" id="ARBA00022692"/>
    </source>
</evidence>
<dbReference type="GO" id="GO:0005524">
    <property type="term" value="F:ATP binding"/>
    <property type="evidence" value="ECO:0007669"/>
    <property type="project" value="UniProtKB-KW"/>
</dbReference>
<comment type="caution">
    <text evidence="9">The sequence shown here is derived from an EMBL/GenBank/DDBJ whole genome shotgun (WGS) entry which is preliminary data.</text>
</comment>
<evidence type="ECO:0000256" key="2">
    <source>
        <dbReference type="ARBA" id="ARBA00022448"/>
    </source>
</evidence>
<dbReference type="PANTHER" id="PTHR11384">
    <property type="entry name" value="ATP-BINDING CASSETTE, SUB-FAMILY D MEMBER"/>
    <property type="match status" value="1"/>
</dbReference>
<evidence type="ECO:0000313" key="12">
    <source>
        <dbReference type="Proteomes" id="UP001245370"/>
    </source>
</evidence>
<dbReference type="Proteomes" id="UP001144397">
    <property type="component" value="Unassembled WGS sequence"/>
</dbReference>
<keyword evidence="5 7" id="KW-0472">Membrane</keyword>